<evidence type="ECO:0000313" key="2">
    <source>
        <dbReference type="EMBL" id="TNN38701.1"/>
    </source>
</evidence>
<evidence type="ECO:0000256" key="1">
    <source>
        <dbReference type="SAM" id="MobiDB-lite"/>
    </source>
</evidence>
<dbReference type="Proteomes" id="UP000314294">
    <property type="component" value="Unassembled WGS sequence"/>
</dbReference>
<feature type="region of interest" description="Disordered" evidence="1">
    <location>
        <begin position="18"/>
        <end position="42"/>
    </location>
</feature>
<dbReference type="AlphaFoldDB" id="A0A4Z2FCL9"/>
<protein>
    <submittedName>
        <fullName evidence="2">Uncharacterized protein</fullName>
    </submittedName>
</protein>
<reference evidence="2 3" key="1">
    <citation type="submission" date="2019-03" db="EMBL/GenBank/DDBJ databases">
        <title>First draft genome of Liparis tanakae, snailfish: a comprehensive survey of snailfish specific genes.</title>
        <authorList>
            <person name="Kim W."/>
            <person name="Song I."/>
            <person name="Jeong J.-H."/>
            <person name="Kim D."/>
            <person name="Kim S."/>
            <person name="Ryu S."/>
            <person name="Song J.Y."/>
            <person name="Lee S.K."/>
        </authorList>
    </citation>
    <scope>NUCLEOTIDE SEQUENCE [LARGE SCALE GENOMIC DNA]</scope>
    <source>
        <tissue evidence="2">Muscle</tissue>
    </source>
</reference>
<keyword evidence="3" id="KW-1185">Reference proteome</keyword>
<dbReference type="EMBL" id="SRLO01001348">
    <property type="protein sequence ID" value="TNN38701.1"/>
    <property type="molecule type" value="Genomic_DNA"/>
</dbReference>
<sequence length="97" mass="10282">MQDTAKCGLRPVPSIELAMPSISPKGTPRPGDRCPRAQSVHRRPFYTATPPPVILHYSLSDASLQAFALASREPGRLMLPRVQTSCVAGAGALVGAM</sequence>
<comment type="caution">
    <text evidence="2">The sequence shown here is derived from an EMBL/GenBank/DDBJ whole genome shotgun (WGS) entry which is preliminary data.</text>
</comment>
<gene>
    <name evidence="2" type="ORF">EYF80_051137</name>
</gene>
<evidence type="ECO:0000313" key="3">
    <source>
        <dbReference type="Proteomes" id="UP000314294"/>
    </source>
</evidence>
<name>A0A4Z2FCL9_9TELE</name>
<proteinExistence type="predicted"/>
<accession>A0A4Z2FCL9</accession>
<organism evidence="2 3">
    <name type="scientific">Liparis tanakae</name>
    <name type="common">Tanaka's snailfish</name>
    <dbReference type="NCBI Taxonomy" id="230148"/>
    <lineage>
        <taxon>Eukaryota</taxon>
        <taxon>Metazoa</taxon>
        <taxon>Chordata</taxon>
        <taxon>Craniata</taxon>
        <taxon>Vertebrata</taxon>
        <taxon>Euteleostomi</taxon>
        <taxon>Actinopterygii</taxon>
        <taxon>Neopterygii</taxon>
        <taxon>Teleostei</taxon>
        <taxon>Neoteleostei</taxon>
        <taxon>Acanthomorphata</taxon>
        <taxon>Eupercaria</taxon>
        <taxon>Perciformes</taxon>
        <taxon>Cottioidei</taxon>
        <taxon>Cottales</taxon>
        <taxon>Liparidae</taxon>
        <taxon>Liparis</taxon>
    </lineage>
</organism>